<feature type="non-terminal residue" evidence="1">
    <location>
        <position position="95"/>
    </location>
</feature>
<proteinExistence type="predicted"/>
<dbReference type="Gene3D" id="3.90.70.80">
    <property type="match status" value="1"/>
</dbReference>
<accession>A0ABQ5K1M1</accession>
<sequence>MDEDKLAKHHGITIENVPGDGYCLYHAFLKATQQHIKFHSLRDMVHEEKALKKELEEEGDVDQGTKIIQGAIESLARSRGAQVHRGTTIAARKLG</sequence>
<organism evidence="1 2">
    <name type="scientific">Aduncisulcus paluster</name>
    <dbReference type="NCBI Taxonomy" id="2918883"/>
    <lineage>
        <taxon>Eukaryota</taxon>
        <taxon>Metamonada</taxon>
        <taxon>Carpediemonas-like organisms</taxon>
        <taxon>Aduncisulcus</taxon>
    </lineage>
</organism>
<comment type="caution">
    <text evidence="1">The sequence shown here is derived from an EMBL/GenBank/DDBJ whole genome shotgun (WGS) entry which is preliminary data.</text>
</comment>
<dbReference type="Proteomes" id="UP001057375">
    <property type="component" value="Unassembled WGS sequence"/>
</dbReference>
<name>A0ABQ5K1M1_9EUKA</name>
<gene>
    <name evidence="1" type="ORF">ADUPG1_013060</name>
</gene>
<evidence type="ECO:0008006" key="3">
    <source>
        <dbReference type="Google" id="ProtNLM"/>
    </source>
</evidence>
<reference evidence="1" key="1">
    <citation type="submission" date="2022-03" db="EMBL/GenBank/DDBJ databases">
        <title>Draft genome sequence of Aduncisulcus paluster, a free-living microaerophilic Fornicata.</title>
        <authorList>
            <person name="Yuyama I."/>
            <person name="Kume K."/>
            <person name="Tamura T."/>
            <person name="Inagaki Y."/>
            <person name="Hashimoto T."/>
        </authorList>
    </citation>
    <scope>NUCLEOTIDE SEQUENCE</scope>
    <source>
        <strain evidence="1">NY0171</strain>
    </source>
</reference>
<keyword evidence="2" id="KW-1185">Reference proteome</keyword>
<protein>
    <recommendedName>
        <fullName evidence="3">OTU domain-containing protein</fullName>
    </recommendedName>
</protein>
<dbReference type="EMBL" id="BQXS01012590">
    <property type="protein sequence ID" value="GKT25497.1"/>
    <property type="molecule type" value="Genomic_DNA"/>
</dbReference>
<evidence type="ECO:0000313" key="2">
    <source>
        <dbReference type="Proteomes" id="UP001057375"/>
    </source>
</evidence>
<evidence type="ECO:0000313" key="1">
    <source>
        <dbReference type="EMBL" id="GKT25497.1"/>
    </source>
</evidence>